<evidence type="ECO:0000313" key="2">
    <source>
        <dbReference type="Proteomes" id="UP001472677"/>
    </source>
</evidence>
<reference evidence="1 2" key="1">
    <citation type="journal article" date="2024" name="G3 (Bethesda)">
        <title>Genome assembly of Hibiscus sabdariffa L. provides insights into metabolisms of medicinal natural products.</title>
        <authorList>
            <person name="Kim T."/>
        </authorList>
    </citation>
    <scope>NUCLEOTIDE SEQUENCE [LARGE SCALE GENOMIC DNA]</scope>
    <source>
        <strain evidence="1">TK-2024</strain>
        <tissue evidence="1">Old leaves</tissue>
    </source>
</reference>
<comment type="caution">
    <text evidence="1">The sequence shown here is derived from an EMBL/GenBank/DDBJ whole genome shotgun (WGS) entry which is preliminary data.</text>
</comment>
<accession>A0ABR2C934</accession>
<keyword evidence="2" id="KW-1185">Reference proteome</keyword>
<gene>
    <name evidence="1" type="ORF">V6N12_016123</name>
</gene>
<proteinExistence type="predicted"/>
<dbReference type="EMBL" id="JBBPBM010000062">
    <property type="protein sequence ID" value="KAK8515817.1"/>
    <property type="molecule type" value="Genomic_DNA"/>
</dbReference>
<organism evidence="1 2">
    <name type="scientific">Hibiscus sabdariffa</name>
    <name type="common">roselle</name>
    <dbReference type="NCBI Taxonomy" id="183260"/>
    <lineage>
        <taxon>Eukaryota</taxon>
        <taxon>Viridiplantae</taxon>
        <taxon>Streptophyta</taxon>
        <taxon>Embryophyta</taxon>
        <taxon>Tracheophyta</taxon>
        <taxon>Spermatophyta</taxon>
        <taxon>Magnoliopsida</taxon>
        <taxon>eudicotyledons</taxon>
        <taxon>Gunneridae</taxon>
        <taxon>Pentapetalae</taxon>
        <taxon>rosids</taxon>
        <taxon>malvids</taxon>
        <taxon>Malvales</taxon>
        <taxon>Malvaceae</taxon>
        <taxon>Malvoideae</taxon>
        <taxon>Hibiscus</taxon>
    </lineage>
</organism>
<protein>
    <submittedName>
        <fullName evidence="1">Uncharacterized protein</fullName>
    </submittedName>
</protein>
<name>A0ABR2C934_9ROSI</name>
<sequence>MSVTGGSPSLRRAKGATFECMSGRRERRRWLRLLLDEWWRSGSGVLVHVVEKHRTAAGTLFHDEEETGVTAATRNRSGRSRMLAQIFIGRRG</sequence>
<evidence type="ECO:0000313" key="1">
    <source>
        <dbReference type="EMBL" id="KAK8515817.1"/>
    </source>
</evidence>
<dbReference type="Proteomes" id="UP001472677">
    <property type="component" value="Unassembled WGS sequence"/>
</dbReference>